<feature type="transmembrane region" description="Helical" evidence="1">
    <location>
        <begin position="61"/>
        <end position="81"/>
    </location>
</feature>
<name>A0A559J809_9BACL</name>
<dbReference type="AlphaFoldDB" id="A0A559J809"/>
<evidence type="ECO:0000313" key="3">
    <source>
        <dbReference type="EMBL" id="TVX95976.1"/>
    </source>
</evidence>
<evidence type="ECO:0000259" key="2">
    <source>
        <dbReference type="Pfam" id="PF14317"/>
    </source>
</evidence>
<organism evidence="3 4">
    <name type="scientific">Cohnella terricola</name>
    <dbReference type="NCBI Taxonomy" id="1289167"/>
    <lineage>
        <taxon>Bacteria</taxon>
        <taxon>Bacillati</taxon>
        <taxon>Bacillota</taxon>
        <taxon>Bacilli</taxon>
        <taxon>Bacillales</taxon>
        <taxon>Paenibacillaceae</taxon>
        <taxon>Cohnella</taxon>
    </lineage>
</organism>
<keyword evidence="1" id="KW-1133">Transmembrane helix</keyword>
<keyword evidence="1" id="KW-0472">Membrane</keyword>
<feature type="transmembrane region" description="Helical" evidence="1">
    <location>
        <begin position="26"/>
        <end position="49"/>
    </location>
</feature>
<proteinExistence type="predicted"/>
<dbReference type="EMBL" id="VNJJ01000019">
    <property type="protein sequence ID" value="TVX95976.1"/>
    <property type="molecule type" value="Genomic_DNA"/>
</dbReference>
<keyword evidence="1" id="KW-0812">Transmembrane</keyword>
<dbReference type="InterPro" id="IPR025588">
    <property type="entry name" value="YcxB-like_C"/>
</dbReference>
<protein>
    <submittedName>
        <fullName evidence="3">YcxB family protein</fullName>
    </submittedName>
</protein>
<dbReference type="Pfam" id="PF14317">
    <property type="entry name" value="YcxB"/>
    <property type="match status" value="1"/>
</dbReference>
<evidence type="ECO:0000313" key="4">
    <source>
        <dbReference type="Proteomes" id="UP000316330"/>
    </source>
</evidence>
<dbReference type="Proteomes" id="UP000316330">
    <property type="component" value="Unassembled WGS sequence"/>
</dbReference>
<keyword evidence="4" id="KW-1185">Reference proteome</keyword>
<reference evidence="3 4" key="1">
    <citation type="submission" date="2019-07" db="EMBL/GenBank/DDBJ databases">
        <authorList>
            <person name="Kim J."/>
        </authorList>
    </citation>
    <scope>NUCLEOTIDE SEQUENCE [LARGE SCALE GENOMIC DNA]</scope>
    <source>
        <strain evidence="3 4">G13</strain>
    </source>
</reference>
<accession>A0A559J809</accession>
<evidence type="ECO:0000256" key="1">
    <source>
        <dbReference type="SAM" id="Phobius"/>
    </source>
</evidence>
<feature type="domain" description="YcxB-like C-terminal" evidence="2">
    <location>
        <begin position="101"/>
        <end position="159"/>
    </location>
</feature>
<sequence length="168" mass="20223">MGGISIEAIKYSFTLSRSEYIRSMNLFFTVIDMFKISTSIFAISINFIFGSLMLFYNEHKGWILVCIAVIIFLLNFNGRYLNLIRSYNSDRNYREIFEIELDEKGIKSSTHNSSSYFEWSYFERVIEKDKYFFFVFEKKKGFVIKQMENKEQKERFIRILEDNRLNKT</sequence>
<gene>
    <name evidence="3" type="ORF">FPZ45_22435</name>
</gene>
<comment type="caution">
    <text evidence="3">The sequence shown here is derived from an EMBL/GenBank/DDBJ whole genome shotgun (WGS) entry which is preliminary data.</text>
</comment>
<dbReference type="RefSeq" id="WP_144706725.1">
    <property type="nucleotide sequence ID" value="NZ_VNJJ01000019.1"/>
</dbReference>